<proteinExistence type="predicted"/>
<dbReference type="PANTHER" id="PTHR21089:SF1">
    <property type="entry name" value="BIFUNCTIONAL 3-DEHYDROQUINATE DEHYDRATASE_SHIKIMATE DEHYDROGENASE, CHLOROPLASTIC"/>
    <property type="match status" value="1"/>
</dbReference>
<reference evidence="5 6" key="1">
    <citation type="submission" date="2018-01" db="EMBL/GenBank/DDBJ databases">
        <title>Complete genome sequence of Bacteriovorax stolpii DSM12778.</title>
        <authorList>
            <person name="Tang B."/>
            <person name="Chang J."/>
        </authorList>
    </citation>
    <scope>NUCLEOTIDE SEQUENCE [LARGE SCALE GENOMIC DNA]</scope>
    <source>
        <strain evidence="5 6">DSM 12778</strain>
    </source>
</reference>
<dbReference type="GO" id="GO:0005829">
    <property type="term" value="C:cytosol"/>
    <property type="evidence" value="ECO:0007669"/>
    <property type="project" value="TreeGrafter"/>
</dbReference>
<dbReference type="OrthoDB" id="9792692at2"/>
<dbReference type="SUPFAM" id="SSF53223">
    <property type="entry name" value="Aminoacid dehydrogenase-like, N-terminal domain"/>
    <property type="match status" value="1"/>
</dbReference>
<keyword evidence="2" id="KW-0560">Oxidoreductase</keyword>
<dbReference type="GO" id="GO:0004764">
    <property type="term" value="F:shikimate 3-dehydrogenase (NADP+) activity"/>
    <property type="evidence" value="ECO:0007669"/>
    <property type="project" value="InterPro"/>
</dbReference>
<dbReference type="GO" id="GO:0019632">
    <property type="term" value="P:shikimate metabolic process"/>
    <property type="evidence" value="ECO:0007669"/>
    <property type="project" value="TreeGrafter"/>
</dbReference>
<evidence type="ECO:0000256" key="3">
    <source>
        <dbReference type="ARBA" id="ARBA00023141"/>
    </source>
</evidence>
<comment type="pathway">
    <text evidence="1">Metabolic intermediate biosynthesis; chorismate biosynthesis; chorismate from D-erythrose 4-phosphate and phosphoenolpyruvate: step 4/7.</text>
</comment>
<evidence type="ECO:0000313" key="5">
    <source>
        <dbReference type="EMBL" id="AUN96635.1"/>
    </source>
</evidence>
<sequence length="260" mass="30166">MKKNSQVLMTWSLRLKLMQTWQEITLNMNKFALVGKDIAHSRSPEMYRKLISPDVHYDLLDYKDENDIPEARDLLSRYDGINITSPYKKHFLSQVELTDSAKSLGAINCLKKGKDKIWGENTDYLAIVDILKDLQIKYGQLEVVILGDGVMSVVAQQALKNLQLPFQLLSRKLTKDFNQLNLNDYFHEKNARPLVINTCAREFVFSGNLPITALFWDFNYDFTPHSSQLPAKTHQYKDGLEMLERQAFYAVAFWSDRKFS</sequence>
<name>A0A2K9NNJ6_BACTC</name>
<dbReference type="InterPro" id="IPR046346">
    <property type="entry name" value="Aminoacid_DH-like_N_sf"/>
</dbReference>
<feature type="domain" description="Shikimate dehydrogenase substrate binding N-terminal" evidence="4">
    <location>
        <begin position="33"/>
        <end position="110"/>
    </location>
</feature>
<dbReference type="KEGG" id="bsto:C0V70_00635"/>
<dbReference type="PANTHER" id="PTHR21089">
    <property type="entry name" value="SHIKIMATE DEHYDROGENASE"/>
    <property type="match status" value="1"/>
</dbReference>
<dbReference type="AlphaFoldDB" id="A0A2K9NNJ6"/>
<protein>
    <recommendedName>
        <fullName evidence="4">Shikimate dehydrogenase substrate binding N-terminal domain-containing protein</fullName>
    </recommendedName>
</protein>
<dbReference type="GO" id="GO:0009423">
    <property type="term" value="P:chorismate biosynthetic process"/>
    <property type="evidence" value="ECO:0007669"/>
    <property type="project" value="TreeGrafter"/>
</dbReference>
<dbReference type="EMBL" id="CP025704">
    <property type="protein sequence ID" value="AUN96635.1"/>
    <property type="molecule type" value="Genomic_DNA"/>
</dbReference>
<evidence type="ECO:0000256" key="1">
    <source>
        <dbReference type="ARBA" id="ARBA00004871"/>
    </source>
</evidence>
<keyword evidence="3" id="KW-0028">Amino-acid biosynthesis</keyword>
<dbReference type="GO" id="GO:0009073">
    <property type="term" value="P:aromatic amino acid family biosynthetic process"/>
    <property type="evidence" value="ECO:0007669"/>
    <property type="project" value="UniProtKB-KW"/>
</dbReference>
<dbReference type="Gene3D" id="3.40.50.720">
    <property type="entry name" value="NAD(P)-binding Rossmann-like Domain"/>
    <property type="match status" value="1"/>
</dbReference>
<evidence type="ECO:0000259" key="4">
    <source>
        <dbReference type="Pfam" id="PF08501"/>
    </source>
</evidence>
<dbReference type="Proteomes" id="UP000235584">
    <property type="component" value="Chromosome"/>
</dbReference>
<accession>A0A2K9NNJ6</accession>
<dbReference type="Pfam" id="PF08501">
    <property type="entry name" value="Shikimate_dh_N"/>
    <property type="match status" value="1"/>
</dbReference>
<gene>
    <name evidence="5" type="ORF">C0V70_00635</name>
</gene>
<organism evidence="5 6">
    <name type="scientific">Bacteriovorax stolpii</name>
    <name type="common">Bdellovibrio stolpii</name>
    <dbReference type="NCBI Taxonomy" id="960"/>
    <lineage>
        <taxon>Bacteria</taxon>
        <taxon>Pseudomonadati</taxon>
        <taxon>Bdellovibrionota</taxon>
        <taxon>Bacteriovoracia</taxon>
        <taxon>Bacteriovoracales</taxon>
        <taxon>Bacteriovoracaceae</taxon>
        <taxon>Bacteriovorax</taxon>
    </lineage>
</organism>
<keyword evidence="3" id="KW-0057">Aromatic amino acid biosynthesis</keyword>
<keyword evidence="6" id="KW-1185">Reference proteome</keyword>
<dbReference type="InterPro" id="IPR013708">
    <property type="entry name" value="Shikimate_DH-bd_N"/>
</dbReference>
<dbReference type="InterPro" id="IPR022893">
    <property type="entry name" value="Shikimate_DH_fam"/>
</dbReference>
<dbReference type="InterPro" id="IPR036291">
    <property type="entry name" value="NAD(P)-bd_dom_sf"/>
</dbReference>
<evidence type="ECO:0000313" key="6">
    <source>
        <dbReference type="Proteomes" id="UP000235584"/>
    </source>
</evidence>
<dbReference type="GO" id="GO:0050661">
    <property type="term" value="F:NADP binding"/>
    <property type="evidence" value="ECO:0007669"/>
    <property type="project" value="TreeGrafter"/>
</dbReference>
<dbReference type="SUPFAM" id="SSF51735">
    <property type="entry name" value="NAD(P)-binding Rossmann-fold domains"/>
    <property type="match status" value="1"/>
</dbReference>
<evidence type="ECO:0000256" key="2">
    <source>
        <dbReference type="ARBA" id="ARBA00023002"/>
    </source>
</evidence>
<dbReference type="Gene3D" id="3.40.50.10860">
    <property type="entry name" value="Leucine Dehydrogenase, chain A, domain 1"/>
    <property type="match status" value="1"/>
</dbReference>